<keyword evidence="1" id="KW-0472">Membrane</keyword>
<evidence type="ECO:0000256" key="1">
    <source>
        <dbReference type="SAM" id="Phobius"/>
    </source>
</evidence>
<organism evidence="2">
    <name type="scientific">Lepeophtheirus salmonis</name>
    <name type="common">Salmon louse</name>
    <name type="synonym">Caligus salmonis</name>
    <dbReference type="NCBI Taxonomy" id="72036"/>
    <lineage>
        <taxon>Eukaryota</taxon>
        <taxon>Metazoa</taxon>
        <taxon>Ecdysozoa</taxon>
        <taxon>Arthropoda</taxon>
        <taxon>Crustacea</taxon>
        <taxon>Multicrustacea</taxon>
        <taxon>Hexanauplia</taxon>
        <taxon>Copepoda</taxon>
        <taxon>Siphonostomatoida</taxon>
        <taxon>Caligidae</taxon>
        <taxon>Lepeophtheirus</taxon>
    </lineage>
</organism>
<proteinExistence type="predicted"/>
<dbReference type="AlphaFoldDB" id="A0A0K2TYA6"/>
<dbReference type="SMART" id="SM00718">
    <property type="entry name" value="DM4_12"/>
    <property type="match status" value="1"/>
</dbReference>
<name>A0A0K2TYA6_LEPSM</name>
<protein>
    <submittedName>
        <fullName evidence="2">Uncharacterized protein</fullName>
    </submittedName>
</protein>
<dbReference type="InterPro" id="IPR006631">
    <property type="entry name" value="DM4_12"/>
</dbReference>
<dbReference type="OrthoDB" id="6339724at2759"/>
<feature type="transmembrane region" description="Helical" evidence="1">
    <location>
        <begin position="26"/>
        <end position="46"/>
    </location>
</feature>
<dbReference type="EMBL" id="HACA01013638">
    <property type="protein sequence ID" value="CDW30999.1"/>
    <property type="molecule type" value="Transcribed_RNA"/>
</dbReference>
<keyword evidence="1" id="KW-0812">Transmembrane</keyword>
<feature type="non-terminal residue" evidence="2">
    <location>
        <position position="1"/>
    </location>
</feature>
<reference evidence="2" key="1">
    <citation type="submission" date="2014-05" db="EMBL/GenBank/DDBJ databases">
        <authorList>
            <person name="Chronopoulou M."/>
        </authorList>
    </citation>
    <scope>NUCLEOTIDE SEQUENCE</scope>
    <source>
        <tissue evidence="2">Whole organism</tissue>
    </source>
</reference>
<sequence length="259" mass="29529">KRTRLSFQISHSSFRPLSMKKTTDRYCTIFILCMGISFILGVKVPVKRLHSRQRRFVAPGALWDVRLGINILWPDANLIFDIILRHQLDDLFGGLDILQNRLMTNSYEGRSGGFKTNSSNLNVNLIGRKKRNAEDDNYLVRSLEEDQVSILSKLEEAITKGGMNGRHCVLKAICELQETPIHEWSVLGEMISVLFRPKKGYHSELLDYKKAEKLGSETGKCWSHYPNCPISIFNIIPDLYTKDDVVNINFDGGVESELP</sequence>
<accession>A0A0K2TYA6</accession>
<dbReference type="PANTHER" id="PTHR21398:SF6">
    <property type="entry name" value="AGAP007094-PA"/>
    <property type="match status" value="1"/>
</dbReference>
<evidence type="ECO:0000313" key="2">
    <source>
        <dbReference type="EMBL" id="CDW30999.1"/>
    </source>
</evidence>
<dbReference type="Pfam" id="PF07841">
    <property type="entry name" value="DM4_12"/>
    <property type="match status" value="1"/>
</dbReference>
<keyword evidence="1" id="KW-1133">Transmembrane helix</keyword>
<dbReference type="PANTHER" id="PTHR21398">
    <property type="entry name" value="AGAP007094-PA"/>
    <property type="match status" value="1"/>
</dbReference>